<dbReference type="Pfam" id="PF13439">
    <property type="entry name" value="Glyco_transf_4"/>
    <property type="match status" value="1"/>
</dbReference>
<dbReference type="Pfam" id="PF00534">
    <property type="entry name" value="Glycos_transf_1"/>
    <property type="match status" value="1"/>
</dbReference>
<dbReference type="CDD" id="cd03801">
    <property type="entry name" value="GT4_PimA-like"/>
    <property type="match status" value="1"/>
</dbReference>
<dbReference type="Gene3D" id="3.40.50.2000">
    <property type="entry name" value="Glycogen Phosphorylase B"/>
    <property type="match status" value="2"/>
</dbReference>
<dbReference type="Proteomes" id="UP000176198">
    <property type="component" value="Unassembled WGS sequence"/>
</dbReference>
<evidence type="ECO:0000313" key="4">
    <source>
        <dbReference type="Proteomes" id="UP000176198"/>
    </source>
</evidence>
<dbReference type="GO" id="GO:0016757">
    <property type="term" value="F:glycosyltransferase activity"/>
    <property type="evidence" value="ECO:0007669"/>
    <property type="project" value="InterPro"/>
</dbReference>
<gene>
    <name evidence="3" type="ORF">A2115_02360</name>
</gene>
<dbReference type="SUPFAM" id="SSF53756">
    <property type="entry name" value="UDP-Glycosyltransferase/glycogen phosphorylase"/>
    <property type="match status" value="1"/>
</dbReference>
<evidence type="ECO:0000313" key="3">
    <source>
        <dbReference type="EMBL" id="OGM03074.1"/>
    </source>
</evidence>
<dbReference type="AlphaFoldDB" id="A0A1F7WJR8"/>
<dbReference type="PANTHER" id="PTHR45947:SF3">
    <property type="entry name" value="SULFOQUINOVOSYL TRANSFERASE SQD2"/>
    <property type="match status" value="1"/>
</dbReference>
<evidence type="ECO:0000259" key="1">
    <source>
        <dbReference type="Pfam" id="PF00534"/>
    </source>
</evidence>
<organism evidence="3 4">
    <name type="scientific">Candidatus Woesebacteria bacterium GWA1_41_8</name>
    <dbReference type="NCBI Taxonomy" id="1802471"/>
    <lineage>
        <taxon>Bacteria</taxon>
        <taxon>Candidatus Woeseibacteriota</taxon>
    </lineage>
</organism>
<protein>
    <recommendedName>
        <fullName evidence="5">Glycosyl transferase family 1 domain-containing protein</fullName>
    </recommendedName>
</protein>
<accession>A0A1F7WJR8</accession>
<sequence length="373" mass="42177">MNILITISYYIPNISGLTIYAKNLAEGLTQKGYKVSVLTSDYRKEFKSGSLDRRVKVVRVWTPFLLGRGPIMPTFIFNSFFQVLKAKVVICQLPQFEALVIAFWAKVLCKKLIVTYHCDLAFWPGWINKATVFASYVSHFFTCLMANKIVVNSEDYAKNSKFLSLFKRKLTYIYPPIKLDEIEESIIFGKNEYTYKVGFVGRIAKEKGLEYLLGTIGYLQKYLGKRVAIYIAGPGEEVIGGNHQKELATLLAKYSKYIFLLGTLSDAQLVAFYKMLDVFVLPSVERMESFGMTQVEAMMLGCPVVVNNLPGAREAVLKTGMGEVVNVKNPDEFAKAIAKVIKGRKTYVIHQTVVDKIFNINNTIDSYDKLINV</sequence>
<evidence type="ECO:0008006" key="5">
    <source>
        <dbReference type="Google" id="ProtNLM"/>
    </source>
</evidence>
<reference evidence="3 4" key="1">
    <citation type="journal article" date="2016" name="Nat. Commun.">
        <title>Thousands of microbial genomes shed light on interconnected biogeochemical processes in an aquifer system.</title>
        <authorList>
            <person name="Anantharaman K."/>
            <person name="Brown C.T."/>
            <person name="Hug L.A."/>
            <person name="Sharon I."/>
            <person name="Castelle C.J."/>
            <person name="Probst A.J."/>
            <person name="Thomas B.C."/>
            <person name="Singh A."/>
            <person name="Wilkins M.J."/>
            <person name="Karaoz U."/>
            <person name="Brodie E.L."/>
            <person name="Williams K.H."/>
            <person name="Hubbard S.S."/>
            <person name="Banfield J.F."/>
        </authorList>
    </citation>
    <scope>NUCLEOTIDE SEQUENCE [LARGE SCALE GENOMIC DNA]</scope>
</reference>
<feature type="domain" description="Glycosyl transferase family 1" evidence="1">
    <location>
        <begin position="185"/>
        <end position="346"/>
    </location>
</feature>
<dbReference type="InterPro" id="IPR050194">
    <property type="entry name" value="Glycosyltransferase_grp1"/>
</dbReference>
<evidence type="ECO:0000259" key="2">
    <source>
        <dbReference type="Pfam" id="PF13439"/>
    </source>
</evidence>
<proteinExistence type="predicted"/>
<dbReference type="PANTHER" id="PTHR45947">
    <property type="entry name" value="SULFOQUINOVOSYL TRANSFERASE SQD2"/>
    <property type="match status" value="1"/>
</dbReference>
<dbReference type="InterPro" id="IPR001296">
    <property type="entry name" value="Glyco_trans_1"/>
</dbReference>
<comment type="caution">
    <text evidence="3">The sequence shown here is derived from an EMBL/GenBank/DDBJ whole genome shotgun (WGS) entry which is preliminary data.</text>
</comment>
<name>A0A1F7WJR8_9BACT</name>
<dbReference type="STRING" id="1802471.A2115_02360"/>
<feature type="domain" description="Glycosyltransferase subfamily 4-like N-terminal" evidence="2">
    <location>
        <begin position="15"/>
        <end position="180"/>
    </location>
</feature>
<dbReference type="InterPro" id="IPR028098">
    <property type="entry name" value="Glyco_trans_4-like_N"/>
</dbReference>
<dbReference type="EMBL" id="MGFJ01000007">
    <property type="protein sequence ID" value="OGM03074.1"/>
    <property type="molecule type" value="Genomic_DNA"/>
</dbReference>